<keyword evidence="1" id="KW-0001">2Fe-2S</keyword>
<dbReference type="GO" id="GO:0050660">
    <property type="term" value="F:flavin adenine dinucleotide binding"/>
    <property type="evidence" value="ECO:0007669"/>
    <property type="project" value="InterPro"/>
</dbReference>
<reference evidence="3 4" key="1">
    <citation type="submission" date="2017-04" db="EMBL/GenBank/DDBJ databases">
        <title>Novel microbial lineages endemic to geothermal iron-oxide mats fill important gaps in the evolutionary history of Archaea.</title>
        <authorList>
            <person name="Jay Z.J."/>
            <person name="Beam J.P."/>
            <person name="Dlakic M."/>
            <person name="Rusch D.B."/>
            <person name="Kozubal M.A."/>
            <person name="Inskeep W.P."/>
        </authorList>
    </citation>
    <scope>NUCLEOTIDE SEQUENCE [LARGE SCALE GENOMIC DNA]</scope>
    <source>
        <strain evidence="3">OSP_D</strain>
    </source>
</reference>
<dbReference type="GO" id="GO:0006221">
    <property type="term" value="P:pyrimidine nucleotide biosynthetic process"/>
    <property type="evidence" value="ECO:0007669"/>
    <property type="project" value="InterPro"/>
</dbReference>
<dbReference type="InterPro" id="IPR017927">
    <property type="entry name" value="FAD-bd_FR_type"/>
</dbReference>
<dbReference type="InterPro" id="IPR019480">
    <property type="entry name" value="Dihydroorotate_DH_Fe-S-bd"/>
</dbReference>
<dbReference type="InterPro" id="IPR050353">
    <property type="entry name" value="PyrK_electron_transfer"/>
</dbReference>
<accession>A0A2R6ACI1</accession>
<proteinExistence type="predicted"/>
<dbReference type="Pfam" id="PF00175">
    <property type="entry name" value="NAD_binding_1"/>
    <property type="match status" value="1"/>
</dbReference>
<feature type="binding site" evidence="1">
    <location>
        <position position="237"/>
    </location>
    <ligand>
        <name>[2Fe-2S] cluster</name>
        <dbReference type="ChEBI" id="CHEBI:190135"/>
    </ligand>
</feature>
<keyword evidence="1" id="KW-0479">Metal-binding</keyword>
<feature type="binding site" evidence="1">
    <location>
        <position position="227"/>
    </location>
    <ligand>
        <name>[2Fe-2S] cluster</name>
        <dbReference type="ChEBI" id="CHEBI:190135"/>
    </ligand>
</feature>
<comment type="caution">
    <text evidence="3">The sequence shown here is derived from an EMBL/GenBank/DDBJ whole genome shotgun (WGS) entry which is preliminary data.</text>
</comment>
<dbReference type="PANTHER" id="PTHR43513:SF3">
    <property type="entry name" value="DIHYDROOROTATE DEHYDROGENASE B (NAD(+)), ELECTRON TRANSFER SUBUNIT-RELATED"/>
    <property type="match status" value="1"/>
</dbReference>
<dbReference type="GO" id="GO:0016491">
    <property type="term" value="F:oxidoreductase activity"/>
    <property type="evidence" value="ECO:0007669"/>
    <property type="project" value="InterPro"/>
</dbReference>
<sequence length="250" mass="27656">MSWYSYYHVKDNTRLTPTITLLELELLKNALAPADAGQFVMVYLPSVGEVPLSVYFQTKNTLKFIVEDFGGVSSEMVRLKRGVRVGVRGPYGKGFTKKANTKYLLVAGGSGAPPLLNFLRQVSLLPETECVYLLGAKSVNELFLLDEPLESGARVFVSTDDGTRGFKGFVTQLARSILEREKFDALYACGPEQMLLECFRIARQFGVTYEGSFVRDVRCAVGACTLCVFEKTGKLLCTDGPVFREVPEGE</sequence>
<organism evidence="3 4">
    <name type="scientific">Candidatus Marsarchaeota G1 archaeon OSP_D</name>
    <dbReference type="NCBI Taxonomy" id="1978155"/>
    <lineage>
        <taxon>Archaea</taxon>
        <taxon>Candidatus Marsarchaeota</taxon>
        <taxon>Candidatus Marsarchaeota group 1</taxon>
    </lineage>
</organism>
<dbReference type="InterPro" id="IPR001433">
    <property type="entry name" value="OxRdtase_FAD/NAD-bd"/>
</dbReference>
<dbReference type="Gene3D" id="2.40.30.10">
    <property type="entry name" value="Translation factors"/>
    <property type="match status" value="1"/>
</dbReference>
<dbReference type="PANTHER" id="PTHR43513">
    <property type="entry name" value="DIHYDROOROTATE DEHYDROGENASE B (NAD(+)), ELECTRON TRANSFER SUBUNIT"/>
    <property type="match status" value="1"/>
</dbReference>
<evidence type="ECO:0000313" key="4">
    <source>
        <dbReference type="Proteomes" id="UP000240880"/>
    </source>
</evidence>
<dbReference type="Proteomes" id="UP000240880">
    <property type="component" value="Unassembled WGS sequence"/>
</dbReference>
<keyword evidence="1" id="KW-0411">Iron-sulfur</keyword>
<evidence type="ECO:0000259" key="2">
    <source>
        <dbReference type="PROSITE" id="PS51384"/>
    </source>
</evidence>
<keyword evidence="1" id="KW-0408">Iron</keyword>
<dbReference type="AlphaFoldDB" id="A0A2R6ACI1"/>
<feature type="binding site" evidence="1">
    <location>
        <position position="224"/>
    </location>
    <ligand>
        <name>[2Fe-2S] cluster</name>
        <dbReference type="ChEBI" id="CHEBI:190135"/>
    </ligand>
</feature>
<dbReference type="InterPro" id="IPR039261">
    <property type="entry name" value="FNR_nucleotide-bd"/>
</dbReference>
<dbReference type="GO" id="GO:0051537">
    <property type="term" value="F:2 iron, 2 sulfur cluster binding"/>
    <property type="evidence" value="ECO:0007669"/>
    <property type="project" value="UniProtKB-KW"/>
</dbReference>
<dbReference type="InterPro" id="IPR017938">
    <property type="entry name" value="Riboflavin_synthase-like_b-brl"/>
</dbReference>
<dbReference type="EMBL" id="NEXC01000009">
    <property type="protein sequence ID" value="PSN84045.1"/>
    <property type="molecule type" value="Genomic_DNA"/>
</dbReference>
<dbReference type="SUPFAM" id="SSF63380">
    <property type="entry name" value="Riboflavin synthase domain-like"/>
    <property type="match status" value="1"/>
</dbReference>
<dbReference type="InterPro" id="IPR012165">
    <property type="entry name" value="Cyt_c3_hydrogenase_gsu"/>
</dbReference>
<evidence type="ECO:0000313" key="3">
    <source>
        <dbReference type="EMBL" id="PSN84045.1"/>
    </source>
</evidence>
<dbReference type="SUPFAM" id="SSF52343">
    <property type="entry name" value="Ferredoxin reductase-like, C-terminal NADP-linked domain"/>
    <property type="match status" value="1"/>
</dbReference>
<gene>
    <name evidence="3" type="ORF">B9Q01_02605</name>
</gene>
<dbReference type="GO" id="GO:0046872">
    <property type="term" value="F:metal ion binding"/>
    <property type="evidence" value="ECO:0007669"/>
    <property type="project" value="UniProtKB-KW"/>
</dbReference>
<dbReference type="PROSITE" id="PS51384">
    <property type="entry name" value="FAD_FR"/>
    <property type="match status" value="1"/>
</dbReference>
<dbReference type="Gene3D" id="3.40.50.80">
    <property type="entry name" value="Nucleotide-binding domain of ferredoxin-NADP reductase (FNR) module"/>
    <property type="match status" value="1"/>
</dbReference>
<name>A0A2R6ACI1_9ARCH</name>
<protein>
    <recommendedName>
        <fullName evidence="2">FAD-binding FR-type domain-containing protein</fullName>
    </recommendedName>
</protein>
<dbReference type="PIRSF" id="PIRSF006816">
    <property type="entry name" value="Cyc3_hyd_g"/>
    <property type="match status" value="1"/>
</dbReference>
<feature type="domain" description="FAD-binding FR-type" evidence="2">
    <location>
        <begin position="2"/>
        <end position="97"/>
    </location>
</feature>
<comment type="cofactor">
    <cofactor evidence="1">
        <name>[2Fe-2S] cluster</name>
        <dbReference type="ChEBI" id="CHEBI:190135"/>
    </cofactor>
    <text evidence="1">Binds 1 [2Fe-2S] cluster per subunit.</text>
</comment>
<evidence type="ECO:0000256" key="1">
    <source>
        <dbReference type="PIRSR" id="PIRSR006816-2"/>
    </source>
</evidence>
<dbReference type="Pfam" id="PF10418">
    <property type="entry name" value="DHODB_Fe-S_bind"/>
    <property type="match status" value="1"/>
</dbReference>
<dbReference type="PRINTS" id="PR00410">
    <property type="entry name" value="PHEHYDRXLASE"/>
</dbReference>
<feature type="binding site" evidence="1">
    <location>
        <position position="219"/>
    </location>
    <ligand>
        <name>[2Fe-2S] cluster</name>
        <dbReference type="ChEBI" id="CHEBI:190135"/>
    </ligand>
</feature>